<organism evidence="3 4">
    <name type="scientific">Coprinellus micaceus</name>
    <name type="common">Glistening ink-cap mushroom</name>
    <name type="synonym">Coprinus micaceus</name>
    <dbReference type="NCBI Taxonomy" id="71717"/>
    <lineage>
        <taxon>Eukaryota</taxon>
        <taxon>Fungi</taxon>
        <taxon>Dikarya</taxon>
        <taxon>Basidiomycota</taxon>
        <taxon>Agaricomycotina</taxon>
        <taxon>Agaricomycetes</taxon>
        <taxon>Agaricomycetidae</taxon>
        <taxon>Agaricales</taxon>
        <taxon>Agaricineae</taxon>
        <taxon>Psathyrellaceae</taxon>
        <taxon>Coprinellus</taxon>
    </lineage>
</organism>
<feature type="compositionally biased region" description="Polar residues" evidence="2">
    <location>
        <begin position="432"/>
        <end position="450"/>
    </location>
</feature>
<feature type="region of interest" description="Disordered" evidence="2">
    <location>
        <begin position="417"/>
        <end position="498"/>
    </location>
</feature>
<dbReference type="EMBL" id="QPFP01000007">
    <property type="protein sequence ID" value="TEB35427.1"/>
    <property type="molecule type" value="Genomic_DNA"/>
</dbReference>
<feature type="region of interest" description="Disordered" evidence="2">
    <location>
        <begin position="330"/>
        <end position="400"/>
    </location>
</feature>
<dbReference type="InterPro" id="IPR027267">
    <property type="entry name" value="AH/BAR_dom_sf"/>
</dbReference>
<feature type="compositionally biased region" description="Basic and acidic residues" evidence="2">
    <location>
        <begin position="481"/>
        <end position="491"/>
    </location>
</feature>
<accession>A0A4Y7TMK0</accession>
<proteinExistence type="predicted"/>
<evidence type="ECO:0000313" key="3">
    <source>
        <dbReference type="EMBL" id="TEB35427.1"/>
    </source>
</evidence>
<feature type="compositionally biased region" description="Polar residues" evidence="2">
    <location>
        <begin position="380"/>
        <end position="389"/>
    </location>
</feature>
<comment type="caution">
    <text evidence="3">The sequence shown here is derived from an EMBL/GenBank/DDBJ whole genome shotgun (WGS) entry which is preliminary data.</text>
</comment>
<dbReference type="InterPro" id="IPR037470">
    <property type="entry name" value="IVY1"/>
</dbReference>
<dbReference type="GO" id="GO:0042144">
    <property type="term" value="P:vacuole fusion, non-autophagic"/>
    <property type="evidence" value="ECO:0007669"/>
    <property type="project" value="InterPro"/>
</dbReference>
<protein>
    <recommendedName>
        <fullName evidence="5">IMD domain-containing protein</fullName>
    </recommendedName>
</protein>
<dbReference type="GO" id="GO:0000329">
    <property type="term" value="C:fungal-type vacuole membrane"/>
    <property type="evidence" value="ECO:0007669"/>
    <property type="project" value="InterPro"/>
</dbReference>
<feature type="coiled-coil region" evidence="1">
    <location>
        <begin position="173"/>
        <end position="200"/>
    </location>
</feature>
<evidence type="ECO:0000313" key="4">
    <source>
        <dbReference type="Proteomes" id="UP000298030"/>
    </source>
</evidence>
<keyword evidence="4" id="KW-1185">Reference proteome</keyword>
<dbReference type="GO" id="GO:0005543">
    <property type="term" value="F:phospholipid binding"/>
    <property type="evidence" value="ECO:0007669"/>
    <property type="project" value="InterPro"/>
</dbReference>
<dbReference type="Gene3D" id="1.20.1270.60">
    <property type="entry name" value="Arfaptin homology (AH) domain/BAR domain"/>
    <property type="match status" value="1"/>
</dbReference>
<dbReference type="SUPFAM" id="SSF103657">
    <property type="entry name" value="BAR/IMD domain-like"/>
    <property type="match status" value="1"/>
</dbReference>
<dbReference type="OrthoDB" id="5594612at2759"/>
<dbReference type="Proteomes" id="UP000298030">
    <property type="component" value="Unassembled WGS sequence"/>
</dbReference>
<keyword evidence="1" id="KW-0175">Coiled coil</keyword>
<feature type="compositionally biased region" description="Low complexity" evidence="2">
    <location>
        <begin position="343"/>
        <end position="352"/>
    </location>
</feature>
<dbReference type="AlphaFoldDB" id="A0A4Y7TMK0"/>
<evidence type="ECO:0000256" key="1">
    <source>
        <dbReference type="SAM" id="Coils"/>
    </source>
</evidence>
<gene>
    <name evidence="3" type="ORF">FA13DRAFT_1624175</name>
</gene>
<evidence type="ECO:0008006" key="5">
    <source>
        <dbReference type="Google" id="ProtNLM"/>
    </source>
</evidence>
<name>A0A4Y7TMK0_COPMI</name>
<dbReference type="PANTHER" id="PTHR38407">
    <property type="entry name" value="PROTEIN IVY1"/>
    <property type="match status" value="1"/>
</dbReference>
<dbReference type="STRING" id="71717.A0A4Y7TMK0"/>
<dbReference type="PANTHER" id="PTHR38407:SF1">
    <property type="entry name" value="PROTEIN IVY1"/>
    <property type="match status" value="1"/>
</dbReference>
<reference evidence="3 4" key="1">
    <citation type="journal article" date="2019" name="Nat. Ecol. Evol.">
        <title>Megaphylogeny resolves global patterns of mushroom evolution.</title>
        <authorList>
            <person name="Varga T."/>
            <person name="Krizsan K."/>
            <person name="Foldi C."/>
            <person name="Dima B."/>
            <person name="Sanchez-Garcia M."/>
            <person name="Sanchez-Ramirez S."/>
            <person name="Szollosi G.J."/>
            <person name="Szarkandi J.G."/>
            <person name="Papp V."/>
            <person name="Albert L."/>
            <person name="Andreopoulos W."/>
            <person name="Angelini C."/>
            <person name="Antonin V."/>
            <person name="Barry K.W."/>
            <person name="Bougher N.L."/>
            <person name="Buchanan P."/>
            <person name="Buyck B."/>
            <person name="Bense V."/>
            <person name="Catcheside P."/>
            <person name="Chovatia M."/>
            <person name="Cooper J."/>
            <person name="Damon W."/>
            <person name="Desjardin D."/>
            <person name="Finy P."/>
            <person name="Geml J."/>
            <person name="Haridas S."/>
            <person name="Hughes K."/>
            <person name="Justo A."/>
            <person name="Karasinski D."/>
            <person name="Kautmanova I."/>
            <person name="Kiss B."/>
            <person name="Kocsube S."/>
            <person name="Kotiranta H."/>
            <person name="LaButti K.M."/>
            <person name="Lechner B.E."/>
            <person name="Liimatainen K."/>
            <person name="Lipzen A."/>
            <person name="Lukacs Z."/>
            <person name="Mihaltcheva S."/>
            <person name="Morgado L.N."/>
            <person name="Niskanen T."/>
            <person name="Noordeloos M.E."/>
            <person name="Ohm R.A."/>
            <person name="Ortiz-Santana B."/>
            <person name="Ovrebo C."/>
            <person name="Racz N."/>
            <person name="Riley R."/>
            <person name="Savchenko A."/>
            <person name="Shiryaev A."/>
            <person name="Soop K."/>
            <person name="Spirin V."/>
            <person name="Szebenyi C."/>
            <person name="Tomsovsky M."/>
            <person name="Tulloss R.E."/>
            <person name="Uehling J."/>
            <person name="Grigoriev I.V."/>
            <person name="Vagvolgyi C."/>
            <person name="Papp T."/>
            <person name="Martin F.M."/>
            <person name="Miettinen O."/>
            <person name="Hibbett D.S."/>
            <person name="Nagy L.G."/>
        </authorList>
    </citation>
    <scope>NUCLEOTIDE SEQUENCE [LARGE SCALE GENOMIC DNA]</scope>
    <source>
        <strain evidence="3 4">FP101781</strain>
    </source>
</reference>
<sequence length="498" mass="53535">MAPSRPRSLRALAFGSSRRPLSPGPPSPTFSDATHASAMNFGSNGPSKIITRANLKASIQAYEDVLSSCSTYRAALVSMSKATAAFADSIQRCSGMKGPSYEAGTRLQAASGMQHLVGNLYHVLADTLDKNFEKPLRQHLEAYRTTVQDRSQSYERALREKSQIIRDTEARSLNRKERNLQSFREALSILQQQVDDLDELKVNHYQEIVDHEEKVWDFVQSKVCVLVRSTMDVFDRVTAKASDPIIEPMLQSVPDPFDSYGMQHSEDQIFSILAPLSILSAPSSSPSPVAGTPENEATATFASAHPKIASWLPGTANGLYPIESAEWASATASPPASPPSISPPSSTNIPAARRNTLPQRKAESKLRSVLPSIDEKQSHSRSPLSNSTTPRPPCLPNPMGGAGWGFGSTWNFGYGQSPYSPASDDEGPGSGDTASTPRMSTLFSPLSTTVAAPVSVSGYESSPPPPELNHHGSVGGPGGGDKSREDDDQKPVYDPLLA</sequence>
<evidence type="ECO:0000256" key="2">
    <source>
        <dbReference type="SAM" id="MobiDB-lite"/>
    </source>
</evidence>